<dbReference type="InterPro" id="IPR001867">
    <property type="entry name" value="OmpR/PhoB-type_DNA-bd"/>
</dbReference>
<evidence type="ECO:0000313" key="9">
    <source>
        <dbReference type="EMBL" id="TWG01473.1"/>
    </source>
</evidence>
<dbReference type="PRINTS" id="PR00364">
    <property type="entry name" value="DISEASERSIST"/>
</dbReference>
<evidence type="ECO:0000313" key="10">
    <source>
        <dbReference type="Proteomes" id="UP000317940"/>
    </source>
</evidence>
<dbReference type="InterPro" id="IPR016032">
    <property type="entry name" value="Sig_transdc_resp-reg_C-effctor"/>
</dbReference>
<dbReference type="Proteomes" id="UP000317940">
    <property type="component" value="Unassembled WGS sequence"/>
</dbReference>
<dbReference type="PANTHER" id="PTHR35807">
    <property type="entry name" value="TRANSCRIPTIONAL REGULATOR REDD-RELATED"/>
    <property type="match status" value="1"/>
</dbReference>
<dbReference type="SUPFAM" id="SSF52540">
    <property type="entry name" value="P-loop containing nucleoside triphosphate hydrolases"/>
    <property type="match status" value="1"/>
</dbReference>
<feature type="compositionally biased region" description="Low complexity" evidence="7">
    <location>
        <begin position="271"/>
        <end position="286"/>
    </location>
</feature>
<dbReference type="GO" id="GO:0003677">
    <property type="term" value="F:DNA binding"/>
    <property type="evidence" value="ECO:0007669"/>
    <property type="project" value="UniProtKB-UniRule"/>
</dbReference>
<proteinExistence type="inferred from homology"/>
<comment type="similarity">
    <text evidence="1">Belongs to the AfsR/DnrI/RedD regulatory family.</text>
</comment>
<comment type="caution">
    <text evidence="9">The sequence shown here is derived from an EMBL/GenBank/DDBJ whole genome shotgun (WGS) entry which is preliminary data.</text>
</comment>
<dbReference type="Gene3D" id="1.10.10.10">
    <property type="entry name" value="Winged helix-like DNA-binding domain superfamily/Winged helix DNA-binding domain"/>
    <property type="match status" value="1"/>
</dbReference>
<organism evidence="9 10">
    <name type="scientific">Kitasatospora viridis</name>
    <dbReference type="NCBI Taxonomy" id="281105"/>
    <lineage>
        <taxon>Bacteria</taxon>
        <taxon>Bacillati</taxon>
        <taxon>Actinomycetota</taxon>
        <taxon>Actinomycetes</taxon>
        <taxon>Kitasatosporales</taxon>
        <taxon>Streptomycetaceae</taxon>
        <taxon>Kitasatospora</taxon>
    </lineage>
</organism>
<dbReference type="RefSeq" id="WP_145907815.1">
    <property type="nucleotide sequence ID" value="NZ_BAAAMZ010000007.1"/>
</dbReference>
<dbReference type="Pfam" id="PF00486">
    <property type="entry name" value="Trans_reg_C"/>
    <property type="match status" value="1"/>
</dbReference>
<keyword evidence="4 6" id="KW-0238">DNA-binding</keyword>
<dbReference type="InterPro" id="IPR003593">
    <property type="entry name" value="AAA+_ATPase"/>
</dbReference>
<accession>A0A561UQ29</accession>
<evidence type="ECO:0000256" key="4">
    <source>
        <dbReference type="ARBA" id="ARBA00023125"/>
    </source>
</evidence>
<dbReference type="InterPro" id="IPR005158">
    <property type="entry name" value="BTAD"/>
</dbReference>
<dbReference type="SMART" id="SM00382">
    <property type="entry name" value="AAA"/>
    <property type="match status" value="1"/>
</dbReference>
<dbReference type="GO" id="GO:0000160">
    <property type="term" value="P:phosphorelay signal transduction system"/>
    <property type="evidence" value="ECO:0007669"/>
    <property type="project" value="UniProtKB-KW"/>
</dbReference>
<dbReference type="SUPFAM" id="SSF46894">
    <property type="entry name" value="C-terminal effector domain of the bipartite response regulators"/>
    <property type="match status" value="1"/>
</dbReference>
<dbReference type="Gene3D" id="3.40.50.300">
    <property type="entry name" value="P-loop containing nucleotide triphosphate hydrolases"/>
    <property type="match status" value="1"/>
</dbReference>
<feature type="DNA-binding region" description="OmpR/PhoB-type" evidence="6">
    <location>
        <begin position="7"/>
        <end position="105"/>
    </location>
</feature>
<dbReference type="InterPro" id="IPR027417">
    <property type="entry name" value="P-loop_NTPase"/>
</dbReference>
<dbReference type="PROSITE" id="PS51755">
    <property type="entry name" value="OMPR_PHOB"/>
    <property type="match status" value="1"/>
</dbReference>
<dbReference type="SMART" id="SM01043">
    <property type="entry name" value="BTAD"/>
    <property type="match status" value="1"/>
</dbReference>
<dbReference type="OrthoDB" id="8550139at2"/>
<dbReference type="Gene3D" id="1.25.40.10">
    <property type="entry name" value="Tetratricopeptide repeat domain"/>
    <property type="match status" value="2"/>
</dbReference>
<dbReference type="GO" id="GO:0006355">
    <property type="term" value="P:regulation of DNA-templated transcription"/>
    <property type="evidence" value="ECO:0007669"/>
    <property type="project" value="InterPro"/>
</dbReference>
<dbReference type="Pfam" id="PF03704">
    <property type="entry name" value="BTAD"/>
    <property type="match status" value="1"/>
</dbReference>
<sequence>MGTGKDETRFTAGGGAFALLGPLRVVDGGGEVLQVAAGRQRELLAALLLRANQIVPAEELTELLWPGGGERVRTTLRSYVMRLRRSLGGLGGRLETVAPGYRLTVDGAVTLDLGDFLGRCRAGRRAARQGDWPSAHAQLEAALALWRDEPLLDVPCEPLRERELPALAEARRQARELRCEALVECGRPADAVAELRELIREEALSEHAYAVLMQALARLDRRAEALDVFRELRAVLRDELGVEPGSTLQRLHRELLSAQDARRGPTGPPGGLSTTVQVPKTTPRVPTAPARTLPSGNTFFTGREAELERMLDLFAPERGSGPTGAAAQPVLVVVSGMGGTGKTSLAVQVARLTQGRFPGGQVYLNLRGSAGAGDPERAVGPDAHLGALLHRLGCTAAEVPGDPSDRLELLRTRLAEQRILLILDDVRDAAQLRSILPALACSVIVTSRKHLAGLPGAAHVALDGMDRAASRRLLARLVGAPRLAAEDEATEELMELCADLPLALRLAGARLATRPRWAVADLCGSIRSARSRLDQLSFGDESVRAAFEVAYLRLGRAELRQLFCLVGLAAGAELGLPAVAALTGRDPAEPEGDLEFLVDVCLLQSSAPARYGAHDLLRDYAAERSETDLPAEERTAALVRLLSWYAQAAISVTEVLRPTRVVGMVALDQVPDGLPAGPQFAEVTEAVAWMQTELPNVRAAIRLGAASTEPRLQRLCWQLARAIAVFLMIQRETATMIELLTVGADAAARLGDLEAEALQRADVAIALLQSGAFEQAVEVLERCVEVQLALGRPANADSARANLGIAFAELGRLDAAAAQFELVLAYREESGALGGQFEVWSNLARLRLMAGDLDASLAACEGAEAVAALADGVIPNWEAYLHVKATCLQAAGKPAQAAEAAEESARLRREQGDRQGLAQLLRLHGELLTELGHPRATAVLTEAAAVERELMAPVG</sequence>
<evidence type="ECO:0000256" key="5">
    <source>
        <dbReference type="ARBA" id="ARBA00023163"/>
    </source>
</evidence>
<dbReference type="SMART" id="SM00862">
    <property type="entry name" value="Trans_reg_C"/>
    <property type="match status" value="1"/>
</dbReference>
<evidence type="ECO:0000259" key="8">
    <source>
        <dbReference type="PROSITE" id="PS51755"/>
    </source>
</evidence>
<dbReference type="InterPro" id="IPR051677">
    <property type="entry name" value="AfsR-DnrI-RedD_regulator"/>
</dbReference>
<dbReference type="AlphaFoldDB" id="A0A561UQ29"/>
<evidence type="ECO:0000256" key="3">
    <source>
        <dbReference type="ARBA" id="ARBA00023015"/>
    </source>
</evidence>
<evidence type="ECO:0000256" key="2">
    <source>
        <dbReference type="ARBA" id="ARBA00023012"/>
    </source>
</evidence>
<dbReference type="InterPro" id="IPR011990">
    <property type="entry name" value="TPR-like_helical_dom_sf"/>
</dbReference>
<dbReference type="CDD" id="cd15831">
    <property type="entry name" value="BTAD"/>
    <property type="match status" value="1"/>
</dbReference>
<keyword evidence="5" id="KW-0804">Transcription</keyword>
<name>A0A561UQ29_9ACTN</name>
<keyword evidence="2" id="KW-0902">Two-component regulatory system</keyword>
<dbReference type="PANTHER" id="PTHR35807:SF1">
    <property type="entry name" value="TRANSCRIPTIONAL REGULATOR REDD"/>
    <property type="match status" value="1"/>
</dbReference>
<evidence type="ECO:0000256" key="6">
    <source>
        <dbReference type="PROSITE-ProRule" id="PRU01091"/>
    </source>
</evidence>
<keyword evidence="10" id="KW-1185">Reference proteome</keyword>
<feature type="region of interest" description="Disordered" evidence="7">
    <location>
        <begin position="259"/>
        <end position="286"/>
    </location>
</feature>
<gene>
    <name evidence="9" type="ORF">FHX73_115374</name>
</gene>
<dbReference type="InterPro" id="IPR036388">
    <property type="entry name" value="WH-like_DNA-bd_sf"/>
</dbReference>
<evidence type="ECO:0000256" key="1">
    <source>
        <dbReference type="ARBA" id="ARBA00005820"/>
    </source>
</evidence>
<dbReference type="EMBL" id="VIWT01000001">
    <property type="protein sequence ID" value="TWG01473.1"/>
    <property type="molecule type" value="Genomic_DNA"/>
</dbReference>
<dbReference type="InterPro" id="IPR002182">
    <property type="entry name" value="NB-ARC"/>
</dbReference>
<dbReference type="SUPFAM" id="SSF48452">
    <property type="entry name" value="TPR-like"/>
    <property type="match status" value="3"/>
</dbReference>
<dbReference type="Pfam" id="PF00931">
    <property type="entry name" value="NB-ARC"/>
    <property type="match status" value="1"/>
</dbReference>
<keyword evidence="3" id="KW-0805">Transcription regulation</keyword>
<protein>
    <submittedName>
        <fullName evidence="9">DNA-binding SARP family transcriptional activator</fullName>
    </submittedName>
</protein>
<dbReference type="GO" id="GO:0043531">
    <property type="term" value="F:ADP binding"/>
    <property type="evidence" value="ECO:0007669"/>
    <property type="project" value="InterPro"/>
</dbReference>
<feature type="domain" description="OmpR/PhoB-type" evidence="8">
    <location>
        <begin position="7"/>
        <end position="105"/>
    </location>
</feature>
<reference evidence="9 10" key="1">
    <citation type="submission" date="2019-06" db="EMBL/GenBank/DDBJ databases">
        <title>Sequencing the genomes of 1000 actinobacteria strains.</title>
        <authorList>
            <person name="Klenk H.-P."/>
        </authorList>
    </citation>
    <scope>NUCLEOTIDE SEQUENCE [LARGE SCALE GENOMIC DNA]</scope>
    <source>
        <strain evidence="9 10">DSM 44826</strain>
    </source>
</reference>
<evidence type="ECO:0000256" key="7">
    <source>
        <dbReference type="SAM" id="MobiDB-lite"/>
    </source>
</evidence>